<feature type="region of interest" description="Disordered" evidence="1">
    <location>
        <begin position="57"/>
        <end position="611"/>
    </location>
</feature>
<feature type="compositionally biased region" description="Polar residues" evidence="1">
    <location>
        <begin position="110"/>
        <end position="142"/>
    </location>
</feature>
<dbReference type="GO" id="GO:0005576">
    <property type="term" value="C:extracellular region"/>
    <property type="evidence" value="ECO:0007669"/>
    <property type="project" value="TreeGrafter"/>
</dbReference>
<dbReference type="GO" id="GO:0001402">
    <property type="term" value="P:signal transduction involved in filamentous growth"/>
    <property type="evidence" value="ECO:0007669"/>
    <property type="project" value="TreeGrafter"/>
</dbReference>
<sequence length="938" mass="96359">MHTPTLLVSSAAVLSTFAAAVPQRPKFYFPRQIKRQYENGTIPSVSQKTSQDIVITSSSSMSRPSMSDVLPTITQDPSIYDPKVPSTTVDPKTPKSEKKSTQPPVYMPEPTTSQGFVGFVTTSTEPEVSLTESLPKTTFQPTQSPPRKPASSSKGTSSDSRPTYGPPPPPPPPPPETAVRPSREPAVSSTEPLPERPTYGPQEPPVSDKGNLPPTIVQPTPSKSKGPPAPTGKFPPKIVQPTPSPPQQPAASSTSAGGITFGPGGILTYENPPATSSLPKEALSSQSLDGGASFPGPGPATSEGYVPIATLTGTRPVVTSEGSSPSVTPEGYIPAPTTTPGIRPPVGSAISGPNGKPESYAPSSTLGTGANSGYPVKSNKEEPSAPANGNVNYPPGASTTRPDVEKPTYPPGVPPGTSPESSGLGSILSSMLGPATSAPGPAPPGPSYPAGTPPASLPGPPKTTRPTNDVESNGVPASHVTPGAAGYPTINPTIMASDSTVIAPPTNTRPASESKLPSGYVPGPGLSTEYGTHPTEVPNGSSGIASASKPPTEYPVGPNTVVPPTLSPSRTSAGPDETPFPIYVPSAPPTSIPNSAPSPSVPPTSVLGPSPSAPETILPTTTNPGSTMWLPSTIIAQYSASVPAGHSLPPQPTGISSALPRVISNPNATKQPEDTTLIQLGFLYPLNYQFVVENPMSSVQIFEYLPIGIASGLGLRKEQIMMHSLVPLDTTARMNYITTLALAYIPTNMVNTLALDLHLPTSPLYNNPDPSINTLMNYINPAIPLTPGSTMDAGGSSGMGSGDSPGSGDDSDKDNDENDVFGDTNQQNQTAGRTGATAGIAMAAIGCSAAYGAAMFLVARRYKRRKQNHRRSSSMAAGEMSQSGSPALMGGAYMSGGRNTPGINGRDRNSRGSGRTGASARTQQISAPMMAENSLGWN</sequence>
<feature type="compositionally biased region" description="Polar residues" evidence="1">
    <location>
        <begin position="273"/>
        <end position="288"/>
    </location>
</feature>
<dbReference type="GO" id="GO:0006972">
    <property type="term" value="P:hyperosmotic response"/>
    <property type="evidence" value="ECO:0007669"/>
    <property type="project" value="TreeGrafter"/>
</dbReference>
<feature type="compositionally biased region" description="Polar residues" evidence="1">
    <location>
        <begin position="150"/>
        <end position="161"/>
    </location>
</feature>
<dbReference type="KEGG" id="mbe:MBM_01976"/>
<dbReference type="GO" id="GO:0007232">
    <property type="term" value="P:osmosensory signaling pathway via Sho1 osmosensor"/>
    <property type="evidence" value="ECO:0007669"/>
    <property type="project" value="InterPro"/>
</dbReference>
<dbReference type="OMA" id="SGRNQMI"/>
<evidence type="ECO:0000313" key="5">
    <source>
        <dbReference type="Proteomes" id="UP000006753"/>
    </source>
</evidence>
<feature type="chain" id="PRO_5003855528" evidence="3">
    <location>
        <begin position="21"/>
        <end position="938"/>
    </location>
</feature>
<organism evidence="4 5">
    <name type="scientific">Marssonina brunnea f. sp. multigermtubi (strain MB_m1)</name>
    <name type="common">Marssonina leaf spot fungus</name>
    <dbReference type="NCBI Taxonomy" id="1072389"/>
    <lineage>
        <taxon>Eukaryota</taxon>
        <taxon>Fungi</taxon>
        <taxon>Dikarya</taxon>
        <taxon>Ascomycota</taxon>
        <taxon>Pezizomycotina</taxon>
        <taxon>Leotiomycetes</taxon>
        <taxon>Helotiales</taxon>
        <taxon>Drepanopezizaceae</taxon>
        <taxon>Drepanopeziza</taxon>
    </lineage>
</organism>
<keyword evidence="5" id="KW-1185">Reference proteome</keyword>
<evidence type="ECO:0000256" key="2">
    <source>
        <dbReference type="SAM" id="Phobius"/>
    </source>
</evidence>
<keyword evidence="3" id="KW-0732">Signal</keyword>
<feature type="compositionally biased region" description="Pro residues" evidence="1">
    <location>
        <begin position="164"/>
        <end position="176"/>
    </location>
</feature>
<dbReference type="GO" id="GO:0030010">
    <property type="term" value="P:establishment of cell polarity"/>
    <property type="evidence" value="ECO:0007669"/>
    <property type="project" value="TreeGrafter"/>
</dbReference>
<dbReference type="EMBL" id="JH921430">
    <property type="protein sequence ID" value="EKD20024.1"/>
    <property type="molecule type" value="Genomic_DNA"/>
</dbReference>
<name>K1Y4B2_MARBU</name>
<dbReference type="GO" id="GO:0005034">
    <property type="term" value="F:osmosensor activity"/>
    <property type="evidence" value="ECO:0007669"/>
    <property type="project" value="InterPro"/>
</dbReference>
<dbReference type="InParanoid" id="K1Y4B2"/>
<feature type="region of interest" description="Disordered" evidence="1">
    <location>
        <begin position="787"/>
        <end position="832"/>
    </location>
</feature>
<feature type="compositionally biased region" description="Gly residues" evidence="1">
    <location>
        <begin position="795"/>
        <end position="805"/>
    </location>
</feature>
<feature type="compositionally biased region" description="Pro residues" evidence="1">
    <location>
        <begin position="440"/>
        <end position="463"/>
    </location>
</feature>
<evidence type="ECO:0000313" key="4">
    <source>
        <dbReference type="EMBL" id="EKD20024.1"/>
    </source>
</evidence>
<evidence type="ECO:0000256" key="1">
    <source>
        <dbReference type="SAM" id="MobiDB-lite"/>
    </source>
</evidence>
<keyword evidence="2" id="KW-1133">Transmembrane helix</keyword>
<dbReference type="GO" id="GO:0009986">
    <property type="term" value="C:cell surface"/>
    <property type="evidence" value="ECO:0007669"/>
    <property type="project" value="TreeGrafter"/>
</dbReference>
<evidence type="ECO:0000256" key="3">
    <source>
        <dbReference type="SAM" id="SignalP"/>
    </source>
</evidence>
<reference evidence="4 5" key="1">
    <citation type="journal article" date="2012" name="BMC Genomics">
        <title>Sequencing the genome of Marssonina brunnea reveals fungus-poplar co-evolution.</title>
        <authorList>
            <person name="Zhu S."/>
            <person name="Cao Y.-Z."/>
            <person name="Jiang C."/>
            <person name="Tan B.-Y."/>
            <person name="Wang Z."/>
            <person name="Feng S."/>
            <person name="Zhang L."/>
            <person name="Su X.-H."/>
            <person name="Brejova B."/>
            <person name="Vinar T."/>
            <person name="Xu M."/>
            <person name="Wang M.-X."/>
            <person name="Zhang S.-G."/>
            <person name="Huang M.-R."/>
            <person name="Wu R."/>
            <person name="Zhou Y."/>
        </authorList>
    </citation>
    <scope>NUCLEOTIDE SEQUENCE [LARGE SCALE GENOMIC DNA]</scope>
    <source>
        <strain evidence="4 5">MB_m1</strain>
    </source>
</reference>
<accession>K1Y4B2</accession>
<feature type="compositionally biased region" description="Acidic residues" evidence="1">
    <location>
        <begin position="809"/>
        <end position="820"/>
    </location>
</feature>
<dbReference type="OrthoDB" id="3366093at2759"/>
<dbReference type="PRINTS" id="PR01217">
    <property type="entry name" value="PRICHEXTENSN"/>
</dbReference>
<dbReference type="GO" id="GO:0031505">
    <property type="term" value="P:fungal-type cell wall organization"/>
    <property type="evidence" value="ECO:0007669"/>
    <property type="project" value="TreeGrafter"/>
</dbReference>
<dbReference type="GO" id="GO:0005886">
    <property type="term" value="C:plasma membrane"/>
    <property type="evidence" value="ECO:0007669"/>
    <property type="project" value="InterPro"/>
</dbReference>
<feature type="compositionally biased region" description="Low complexity" evidence="1">
    <location>
        <begin position="57"/>
        <end position="67"/>
    </location>
</feature>
<dbReference type="Proteomes" id="UP000006753">
    <property type="component" value="Unassembled WGS sequence"/>
</dbReference>
<feature type="compositionally biased region" description="Polar residues" evidence="1">
    <location>
        <begin position="387"/>
        <end position="401"/>
    </location>
</feature>
<dbReference type="GO" id="GO:0030427">
    <property type="term" value="C:site of polarized growth"/>
    <property type="evidence" value="ECO:0007669"/>
    <property type="project" value="TreeGrafter"/>
</dbReference>
<dbReference type="HOGENOM" id="CLU_008998_2_0_1"/>
<feature type="compositionally biased region" description="Low complexity" evidence="1">
    <location>
        <begin position="592"/>
        <end position="610"/>
    </location>
</feature>
<dbReference type="AlphaFoldDB" id="K1Y4B2"/>
<dbReference type="InterPro" id="IPR039295">
    <property type="entry name" value="MSB2"/>
</dbReference>
<protein>
    <submittedName>
        <fullName evidence="4">Basic proline-rich protein</fullName>
    </submittedName>
</protein>
<feature type="region of interest" description="Disordered" evidence="1">
    <location>
        <begin position="898"/>
        <end position="938"/>
    </location>
</feature>
<dbReference type="PANTHER" id="PTHR35778:SF1">
    <property type="entry name" value="SIGNALING MUCIN HKR1-RELATED"/>
    <property type="match status" value="1"/>
</dbReference>
<keyword evidence="2" id="KW-0472">Membrane</keyword>
<feature type="signal peptide" evidence="3">
    <location>
        <begin position="1"/>
        <end position="20"/>
    </location>
</feature>
<feature type="compositionally biased region" description="Polar residues" evidence="1">
    <location>
        <begin position="490"/>
        <end position="511"/>
    </location>
</feature>
<feature type="compositionally biased region" description="Pro residues" evidence="1">
    <location>
        <begin position="408"/>
        <end position="417"/>
    </location>
</feature>
<keyword evidence="2" id="KW-0812">Transmembrane</keyword>
<dbReference type="PANTHER" id="PTHR35778">
    <property type="entry name" value="SIGNALING MUCIN HKR1-RELATED"/>
    <property type="match status" value="1"/>
</dbReference>
<dbReference type="eggNOG" id="ENOG502RZ6J">
    <property type="taxonomic scope" value="Eukaryota"/>
</dbReference>
<feature type="compositionally biased region" description="Low complexity" evidence="1">
    <location>
        <begin position="421"/>
        <end position="439"/>
    </location>
</feature>
<gene>
    <name evidence="4" type="ORF">MBM_01976</name>
</gene>
<feature type="transmembrane region" description="Helical" evidence="2">
    <location>
        <begin position="836"/>
        <end position="859"/>
    </location>
</feature>
<feature type="compositionally biased region" description="Polar residues" evidence="1">
    <location>
        <begin position="361"/>
        <end position="371"/>
    </location>
</feature>
<proteinExistence type="predicted"/>